<gene>
    <name evidence="1" type="ORF">SAMN02745172_02446</name>
</gene>
<dbReference type="STRING" id="1123029.SAMN02745172_02446"/>
<evidence type="ECO:0000313" key="1">
    <source>
        <dbReference type="EMBL" id="SHO65799.1"/>
    </source>
</evidence>
<evidence type="ECO:0008006" key="3">
    <source>
        <dbReference type="Google" id="ProtNLM"/>
    </source>
</evidence>
<name>A0A1M7ZLX3_9HYPH</name>
<reference evidence="1 2" key="1">
    <citation type="submission" date="2016-12" db="EMBL/GenBank/DDBJ databases">
        <authorList>
            <person name="Song W.-J."/>
            <person name="Kurnit D.M."/>
        </authorList>
    </citation>
    <scope>NUCLEOTIDE SEQUENCE [LARGE SCALE GENOMIC DNA]</scope>
    <source>
        <strain evidence="1 2">DSM 19599</strain>
    </source>
</reference>
<proteinExistence type="predicted"/>
<dbReference type="OrthoDB" id="5540856at2"/>
<evidence type="ECO:0000313" key="2">
    <source>
        <dbReference type="Proteomes" id="UP000186406"/>
    </source>
</evidence>
<dbReference type="AlphaFoldDB" id="A0A1M7ZLX3"/>
<accession>A0A1M7ZLX3</accession>
<protein>
    <recommendedName>
        <fullName evidence="3">Chemotaxis protein</fullName>
    </recommendedName>
</protein>
<sequence length="572" mass="64835">MKLVFRQYLASIRERGELDAVLPDLLSELGYTVLSRPSQGPRQYGVDIAALSPPDSSGKQSVYLFTVKQGDISRYEWDGDSRQSLRESINEIIDVYITTILPDSLRDNDIVICLCFGGEIKQSVRLNITGFESQMQRPGLTFEEWNGDHLASLLVNGILREHLLEPQLRSHFQKAIAMLDEPDISYEHFSSLIHRLCNVEDTTPKKRCTILRQLYICLWVLFVWARDAENLEAPYRASELALLHTWRLVKDDVASSTSMSEKVSECYAHLAELHFMIWNELLGRKIIPFVNFKHAVSVAVHSISTVDINLKLFEVLGRLSMRGLWMLWELNGAERCPIRKDGFLHPRVDELARNIVHLIRNNPILLSPISDIQSTDIAVTLLFLSMAGDWSKAASNYAVGISQRMRFCYLTHSQYPSIHHDYYTLARHPRENDDAYRIAATKGSTLFPLLGIWLASLGEHEEARIFAEFVKVELGHCNLQLWSPDVDSEEHLYTDSASHGTALSHIPITDDGEKAVQILSAESGETSPFFGLSAIKLEHWPIVALACRHYRLPLPPELWLPVIQALRSGKGG</sequence>
<dbReference type="Proteomes" id="UP000186406">
    <property type="component" value="Unassembled WGS sequence"/>
</dbReference>
<organism evidence="1 2">
    <name type="scientific">Pseudoxanthobacter soli DSM 19599</name>
    <dbReference type="NCBI Taxonomy" id="1123029"/>
    <lineage>
        <taxon>Bacteria</taxon>
        <taxon>Pseudomonadati</taxon>
        <taxon>Pseudomonadota</taxon>
        <taxon>Alphaproteobacteria</taxon>
        <taxon>Hyphomicrobiales</taxon>
        <taxon>Segnochrobactraceae</taxon>
        <taxon>Pseudoxanthobacter</taxon>
    </lineage>
</organism>
<dbReference type="EMBL" id="FRXO01000004">
    <property type="protein sequence ID" value="SHO65799.1"/>
    <property type="molecule type" value="Genomic_DNA"/>
</dbReference>
<dbReference type="RefSeq" id="WP_073628956.1">
    <property type="nucleotide sequence ID" value="NZ_FRXO01000004.1"/>
</dbReference>
<keyword evidence="2" id="KW-1185">Reference proteome</keyword>